<evidence type="ECO:0000313" key="3">
    <source>
        <dbReference type="Proteomes" id="UP000460412"/>
    </source>
</evidence>
<sequence length="162" mass="18687">MNDFYTEQLVKKQTDMKDILIKAILVSATIVSFVIIMMYPIGLLLPIIMIVFDVFMFRRLNVEYEYLFLNGDLDIDKIMNKSKRKKVFNANVSDMELLAPVDAAELSQYRNARTLDFSSHTGQAKMYALVLSGQGETRKVIFEPNETIVEGFYMLAPRKVIR</sequence>
<evidence type="ECO:0008006" key="4">
    <source>
        <dbReference type="Google" id="ProtNLM"/>
    </source>
</evidence>
<reference evidence="2 3" key="1">
    <citation type="submission" date="2019-12" db="EMBL/GenBank/DDBJ databases">
        <title>Sporaefaciens musculi gen. nov., sp. nov., a novel bacterium isolated from the caecum of an obese mouse.</title>
        <authorList>
            <person name="Rasmussen T.S."/>
            <person name="Streidl T."/>
            <person name="Hitch T.C.A."/>
            <person name="Wortmann E."/>
            <person name="Deptula P."/>
            <person name="Hansen M."/>
            <person name="Nielsen D.S."/>
            <person name="Clavel T."/>
            <person name="Vogensen F.K."/>
        </authorList>
    </citation>
    <scope>NUCLEOTIDE SEQUENCE [LARGE SCALE GENOMIC DNA]</scope>
    <source>
        <strain evidence="2 3">WCA-9-b2</strain>
    </source>
</reference>
<keyword evidence="3" id="KW-1185">Reference proteome</keyword>
<accession>A0A7X3SK34</accession>
<keyword evidence="1" id="KW-0812">Transmembrane</keyword>
<evidence type="ECO:0000313" key="2">
    <source>
        <dbReference type="EMBL" id="MXP76975.1"/>
    </source>
</evidence>
<protein>
    <recommendedName>
        <fullName evidence="4">Bacterial Pleckstrin homology domain-containing protein</fullName>
    </recommendedName>
</protein>
<feature type="transmembrane region" description="Helical" evidence="1">
    <location>
        <begin position="20"/>
        <end position="52"/>
    </location>
</feature>
<comment type="caution">
    <text evidence="2">The sequence shown here is derived from an EMBL/GenBank/DDBJ whole genome shotgun (WGS) entry which is preliminary data.</text>
</comment>
<dbReference type="RefSeq" id="WP_159752011.1">
    <property type="nucleotide sequence ID" value="NZ_CASSPE010000112.1"/>
</dbReference>
<gene>
    <name evidence="2" type="ORF">GN277_16770</name>
</gene>
<dbReference type="EMBL" id="WUQX01000001">
    <property type="protein sequence ID" value="MXP76975.1"/>
    <property type="molecule type" value="Genomic_DNA"/>
</dbReference>
<organism evidence="2 3">
    <name type="scientific">Sporofaciens musculi</name>
    <dbReference type="NCBI Taxonomy" id="2681861"/>
    <lineage>
        <taxon>Bacteria</taxon>
        <taxon>Bacillati</taxon>
        <taxon>Bacillota</taxon>
        <taxon>Clostridia</taxon>
        <taxon>Lachnospirales</taxon>
        <taxon>Lachnospiraceae</taxon>
        <taxon>Sporofaciens</taxon>
    </lineage>
</organism>
<keyword evidence="1" id="KW-1133">Transmembrane helix</keyword>
<dbReference type="Proteomes" id="UP000460412">
    <property type="component" value="Unassembled WGS sequence"/>
</dbReference>
<dbReference type="InterPro" id="IPR046088">
    <property type="entry name" value="DUF6106"/>
</dbReference>
<evidence type="ECO:0000256" key="1">
    <source>
        <dbReference type="SAM" id="Phobius"/>
    </source>
</evidence>
<dbReference type="AlphaFoldDB" id="A0A7X3SK34"/>
<proteinExistence type="predicted"/>
<dbReference type="Pfam" id="PF19601">
    <property type="entry name" value="DUF6106"/>
    <property type="match status" value="1"/>
</dbReference>
<name>A0A7X3SK34_9FIRM</name>
<keyword evidence="1" id="KW-0472">Membrane</keyword>